<reference evidence="2 3" key="1">
    <citation type="journal article" date="2019" name="Sci. Rep.">
        <title>Orb-weaving spider Araneus ventricosus genome elucidates the spidroin gene catalogue.</title>
        <authorList>
            <person name="Kono N."/>
            <person name="Nakamura H."/>
            <person name="Ohtoshi R."/>
            <person name="Moran D.A.P."/>
            <person name="Shinohara A."/>
            <person name="Yoshida Y."/>
            <person name="Fujiwara M."/>
            <person name="Mori M."/>
            <person name="Tomita M."/>
            <person name="Arakawa K."/>
        </authorList>
    </citation>
    <scope>NUCLEOTIDE SEQUENCE [LARGE SCALE GENOMIC DNA]</scope>
</reference>
<evidence type="ECO:0000256" key="1">
    <source>
        <dbReference type="SAM" id="Phobius"/>
    </source>
</evidence>
<comment type="caution">
    <text evidence="2">The sequence shown here is derived from an EMBL/GenBank/DDBJ whole genome shotgun (WGS) entry which is preliminary data.</text>
</comment>
<keyword evidence="3" id="KW-1185">Reference proteome</keyword>
<keyword evidence="1" id="KW-0472">Membrane</keyword>
<sequence length="117" mass="13450">MFITIKKKFSPSKGLLLFTIIKVLNIFFTFDCCWFARLKSNFKATFANERRLAIVQLSRVTPEVTNHTNGRTLDWTNLTFTGSRARRILGEMGSPWLFATGIEQKRGLHITRISHTA</sequence>
<organism evidence="2 3">
    <name type="scientific">Araneus ventricosus</name>
    <name type="common">Orbweaver spider</name>
    <name type="synonym">Epeira ventricosa</name>
    <dbReference type="NCBI Taxonomy" id="182803"/>
    <lineage>
        <taxon>Eukaryota</taxon>
        <taxon>Metazoa</taxon>
        <taxon>Ecdysozoa</taxon>
        <taxon>Arthropoda</taxon>
        <taxon>Chelicerata</taxon>
        <taxon>Arachnida</taxon>
        <taxon>Araneae</taxon>
        <taxon>Araneomorphae</taxon>
        <taxon>Entelegynae</taxon>
        <taxon>Araneoidea</taxon>
        <taxon>Araneidae</taxon>
        <taxon>Araneus</taxon>
    </lineage>
</organism>
<proteinExistence type="predicted"/>
<evidence type="ECO:0000313" key="3">
    <source>
        <dbReference type="Proteomes" id="UP000499080"/>
    </source>
</evidence>
<evidence type="ECO:0000313" key="2">
    <source>
        <dbReference type="EMBL" id="GBL88912.1"/>
    </source>
</evidence>
<dbReference type="EMBL" id="BGPR01000062">
    <property type="protein sequence ID" value="GBL88912.1"/>
    <property type="molecule type" value="Genomic_DNA"/>
</dbReference>
<feature type="transmembrane region" description="Helical" evidence="1">
    <location>
        <begin position="15"/>
        <end position="36"/>
    </location>
</feature>
<dbReference type="Proteomes" id="UP000499080">
    <property type="component" value="Unassembled WGS sequence"/>
</dbReference>
<keyword evidence="1" id="KW-1133">Transmembrane helix</keyword>
<accession>A0A4Y2B975</accession>
<dbReference type="AlphaFoldDB" id="A0A4Y2B975"/>
<protein>
    <submittedName>
        <fullName evidence="2">Uncharacterized protein</fullName>
    </submittedName>
</protein>
<gene>
    <name evidence="2" type="ORF">AVEN_159007_1</name>
</gene>
<name>A0A4Y2B975_ARAVE</name>
<keyword evidence="1" id="KW-0812">Transmembrane</keyword>